<dbReference type="PANTHER" id="PTHR30589:SF0">
    <property type="entry name" value="PHOSPHATIDYLGLYCEROL--PROLIPOPROTEIN DIACYLGLYCERYL TRANSFERASE"/>
    <property type="match status" value="1"/>
</dbReference>
<dbReference type="GO" id="GO:0008961">
    <property type="term" value="F:phosphatidylglycerol-prolipoprotein diacylglyceryl transferase activity"/>
    <property type="evidence" value="ECO:0007669"/>
    <property type="project" value="UniProtKB-UniRule"/>
</dbReference>
<feature type="transmembrane region" description="Helical" evidence="7">
    <location>
        <begin position="66"/>
        <end position="88"/>
    </location>
</feature>
<evidence type="ECO:0000313" key="8">
    <source>
        <dbReference type="EMBL" id="SNZ20874.1"/>
    </source>
</evidence>
<gene>
    <name evidence="7" type="primary">lgt</name>
    <name evidence="8" type="ORF">SAMN06265368_3985</name>
</gene>
<dbReference type="GO" id="GO:0042158">
    <property type="term" value="P:lipoprotein biosynthetic process"/>
    <property type="evidence" value="ECO:0007669"/>
    <property type="project" value="UniProtKB-UniRule"/>
</dbReference>
<dbReference type="UniPathway" id="UPA00664"/>
<dbReference type="PROSITE" id="PS01311">
    <property type="entry name" value="LGT"/>
    <property type="match status" value="1"/>
</dbReference>
<evidence type="ECO:0000256" key="4">
    <source>
        <dbReference type="ARBA" id="ARBA00022692"/>
    </source>
</evidence>
<evidence type="ECO:0000256" key="1">
    <source>
        <dbReference type="ARBA" id="ARBA00007150"/>
    </source>
</evidence>
<protein>
    <recommendedName>
        <fullName evidence="7">Phosphatidylglycerol--prolipoprotein diacylglyceryl transferase</fullName>
        <ecNumber evidence="7">2.5.1.145</ecNumber>
    </recommendedName>
</protein>
<keyword evidence="2 7" id="KW-1003">Cell membrane</keyword>
<comment type="function">
    <text evidence="7">Catalyzes the transfer of the diacylglyceryl group from phosphatidylglycerol to the sulfhydryl group of the N-terminal cysteine of a prolipoprotein, the first step in the formation of mature lipoproteins.</text>
</comment>
<dbReference type="GO" id="GO:0005886">
    <property type="term" value="C:plasma membrane"/>
    <property type="evidence" value="ECO:0007669"/>
    <property type="project" value="UniProtKB-SubCell"/>
</dbReference>
<dbReference type="InterPro" id="IPR001640">
    <property type="entry name" value="Lgt"/>
</dbReference>
<comment type="similarity">
    <text evidence="1 7">Belongs to the Lgt family.</text>
</comment>
<sequence>MTLYAIPFPTIDPVLLSLGPLQIRWYALAYIAGILLAWHYLKRVARQAQLWPHVKSPASEEQIDDFVLWATLGIVIGGRLGYVLFYNLDAYLANPAEIVAIWNGGMSFHGGFAGVMLALIIFANQKKIPLLSGLDLIALGAPFGLFFGRIANFINAELFGRVTDVPWGVIFPNGGPLPRHPSQLYEAALEGLLLFVILRILSHSAGKLHKPGFIAGTFALGYGIFRSFVELFRMPDEQVGFLTAGTTMGMWLSAPMVIAGACLMIHALRSSRQSATSDK</sequence>
<dbReference type="EC" id="2.5.1.145" evidence="7"/>
<evidence type="ECO:0000256" key="7">
    <source>
        <dbReference type="HAMAP-Rule" id="MF_01147"/>
    </source>
</evidence>
<feature type="transmembrane region" description="Helical" evidence="7">
    <location>
        <begin position="134"/>
        <end position="154"/>
    </location>
</feature>
<dbReference type="RefSeq" id="WP_097155255.1">
    <property type="nucleotide sequence ID" value="NZ_OBEL01000006.1"/>
</dbReference>
<dbReference type="Proteomes" id="UP000219439">
    <property type="component" value="Unassembled WGS sequence"/>
</dbReference>
<dbReference type="Pfam" id="PF01790">
    <property type="entry name" value="LGT"/>
    <property type="match status" value="1"/>
</dbReference>
<accession>A0A285PGQ2</accession>
<feature type="transmembrane region" description="Helical" evidence="7">
    <location>
        <begin position="213"/>
        <end position="229"/>
    </location>
</feature>
<organism evidence="8 9">
    <name type="scientific">Cohaesibacter gelatinilyticus</name>
    <dbReference type="NCBI Taxonomy" id="372072"/>
    <lineage>
        <taxon>Bacteria</taxon>
        <taxon>Pseudomonadati</taxon>
        <taxon>Pseudomonadota</taxon>
        <taxon>Alphaproteobacteria</taxon>
        <taxon>Hyphomicrobiales</taxon>
        <taxon>Cohaesibacteraceae</taxon>
    </lineage>
</organism>
<dbReference type="NCBIfam" id="TIGR00544">
    <property type="entry name" value="lgt"/>
    <property type="match status" value="1"/>
</dbReference>
<keyword evidence="4 7" id="KW-0812">Transmembrane</keyword>
<dbReference type="OrthoDB" id="871140at2"/>
<keyword evidence="6 7" id="KW-0472">Membrane</keyword>
<keyword evidence="8" id="KW-0449">Lipoprotein</keyword>
<keyword evidence="3 7" id="KW-0808">Transferase</keyword>
<feature type="transmembrane region" description="Helical" evidence="7">
    <location>
        <begin position="23"/>
        <end position="41"/>
    </location>
</feature>
<evidence type="ECO:0000256" key="2">
    <source>
        <dbReference type="ARBA" id="ARBA00022475"/>
    </source>
</evidence>
<comment type="subcellular location">
    <subcellularLocation>
        <location evidence="7">Cell membrane</location>
        <topology evidence="7">Multi-pass membrane protein</topology>
    </subcellularLocation>
</comment>
<reference evidence="8 9" key="1">
    <citation type="submission" date="2017-09" db="EMBL/GenBank/DDBJ databases">
        <authorList>
            <person name="Ehlers B."/>
            <person name="Leendertz F.H."/>
        </authorList>
    </citation>
    <scope>NUCLEOTIDE SEQUENCE [LARGE SCALE GENOMIC DNA]</scope>
    <source>
        <strain evidence="8 9">DSM 18289</strain>
    </source>
</reference>
<evidence type="ECO:0000256" key="3">
    <source>
        <dbReference type="ARBA" id="ARBA00022679"/>
    </source>
</evidence>
<proteinExistence type="inferred from homology"/>
<feature type="binding site" evidence="7">
    <location>
        <position position="149"/>
    </location>
    <ligand>
        <name>a 1,2-diacyl-sn-glycero-3-phospho-(1'-sn-glycerol)</name>
        <dbReference type="ChEBI" id="CHEBI:64716"/>
    </ligand>
</feature>
<evidence type="ECO:0000256" key="6">
    <source>
        <dbReference type="ARBA" id="ARBA00023136"/>
    </source>
</evidence>
<evidence type="ECO:0000256" key="5">
    <source>
        <dbReference type="ARBA" id="ARBA00022989"/>
    </source>
</evidence>
<feature type="transmembrane region" description="Helical" evidence="7">
    <location>
        <begin position="184"/>
        <end position="201"/>
    </location>
</feature>
<keyword evidence="5 7" id="KW-1133">Transmembrane helix</keyword>
<evidence type="ECO:0000313" key="9">
    <source>
        <dbReference type="Proteomes" id="UP000219439"/>
    </source>
</evidence>
<feature type="transmembrane region" description="Helical" evidence="7">
    <location>
        <begin position="249"/>
        <end position="268"/>
    </location>
</feature>
<dbReference type="PANTHER" id="PTHR30589">
    <property type="entry name" value="PROLIPOPROTEIN DIACYLGLYCERYL TRANSFERASE"/>
    <property type="match status" value="1"/>
</dbReference>
<dbReference type="EMBL" id="OBEL01000006">
    <property type="protein sequence ID" value="SNZ20874.1"/>
    <property type="molecule type" value="Genomic_DNA"/>
</dbReference>
<dbReference type="AlphaFoldDB" id="A0A285PGQ2"/>
<keyword evidence="9" id="KW-1185">Reference proteome</keyword>
<feature type="transmembrane region" description="Helical" evidence="7">
    <location>
        <begin position="100"/>
        <end position="122"/>
    </location>
</feature>
<dbReference type="HAMAP" id="MF_01147">
    <property type="entry name" value="Lgt"/>
    <property type="match status" value="1"/>
</dbReference>
<comment type="pathway">
    <text evidence="7">Protein modification; lipoprotein biosynthesis (diacylglyceryl transfer).</text>
</comment>
<name>A0A285PGQ2_9HYPH</name>
<comment type="catalytic activity">
    <reaction evidence="7">
        <text>L-cysteinyl-[prolipoprotein] + a 1,2-diacyl-sn-glycero-3-phospho-(1'-sn-glycerol) = an S-1,2-diacyl-sn-glyceryl-L-cysteinyl-[prolipoprotein] + sn-glycerol 1-phosphate + H(+)</text>
        <dbReference type="Rhea" id="RHEA:56712"/>
        <dbReference type="Rhea" id="RHEA-COMP:14679"/>
        <dbReference type="Rhea" id="RHEA-COMP:14680"/>
        <dbReference type="ChEBI" id="CHEBI:15378"/>
        <dbReference type="ChEBI" id="CHEBI:29950"/>
        <dbReference type="ChEBI" id="CHEBI:57685"/>
        <dbReference type="ChEBI" id="CHEBI:64716"/>
        <dbReference type="ChEBI" id="CHEBI:140658"/>
        <dbReference type="EC" id="2.5.1.145"/>
    </reaction>
</comment>